<proteinExistence type="predicted"/>
<dbReference type="EMBL" id="GGFJ01014661">
    <property type="protein sequence ID" value="MBW63802.1"/>
    <property type="molecule type" value="Transcribed_RNA"/>
</dbReference>
<organism evidence="1">
    <name type="scientific">Anopheles marajoara</name>
    <dbReference type="NCBI Taxonomy" id="58244"/>
    <lineage>
        <taxon>Eukaryota</taxon>
        <taxon>Metazoa</taxon>
        <taxon>Ecdysozoa</taxon>
        <taxon>Arthropoda</taxon>
        <taxon>Hexapoda</taxon>
        <taxon>Insecta</taxon>
        <taxon>Pterygota</taxon>
        <taxon>Neoptera</taxon>
        <taxon>Endopterygota</taxon>
        <taxon>Diptera</taxon>
        <taxon>Nematocera</taxon>
        <taxon>Culicoidea</taxon>
        <taxon>Culicidae</taxon>
        <taxon>Anophelinae</taxon>
        <taxon>Anopheles</taxon>
    </lineage>
</organism>
<dbReference type="AlphaFoldDB" id="A0A2M4CEP6"/>
<reference evidence="1" key="1">
    <citation type="submission" date="2018-01" db="EMBL/GenBank/DDBJ databases">
        <title>An insight into the sialome of Amazonian anophelines.</title>
        <authorList>
            <person name="Ribeiro J.M."/>
            <person name="Scarpassa V."/>
            <person name="Calvo E."/>
        </authorList>
    </citation>
    <scope>NUCLEOTIDE SEQUENCE</scope>
    <source>
        <tissue evidence="1">Salivary glands</tissue>
    </source>
</reference>
<name>A0A2M4CEP6_9DIPT</name>
<protein>
    <submittedName>
        <fullName evidence="1">Putative secreted protein</fullName>
    </submittedName>
</protein>
<accession>A0A2M4CEP6</accession>
<sequence>MSEIQVRLRFWRTSNAAWSLLQLSVAQTAANNHCLKLERSKSDRISMLCCTIVGFQPLSKRHLCNPPFY</sequence>
<evidence type="ECO:0000313" key="1">
    <source>
        <dbReference type="EMBL" id="MBW63802.1"/>
    </source>
</evidence>